<dbReference type="AlphaFoldDB" id="A0A9X2PZ92"/>
<gene>
    <name evidence="1" type="ORF">GGP71_001467</name>
</gene>
<accession>A0A9X2PZ92</accession>
<dbReference type="Proteomes" id="UP001155027">
    <property type="component" value="Unassembled WGS sequence"/>
</dbReference>
<protein>
    <submittedName>
        <fullName evidence="1">Uncharacterized protein</fullName>
    </submittedName>
</protein>
<proteinExistence type="predicted"/>
<organism evidence="1 2">
    <name type="scientific">Salinibacter ruber</name>
    <dbReference type="NCBI Taxonomy" id="146919"/>
    <lineage>
        <taxon>Bacteria</taxon>
        <taxon>Pseudomonadati</taxon>
        <taxon>Rhodothermota</taxon>
        <taxon>Rhodothermia</taxon>
        <taxon>Rhodothermales</taxon>
        <taxon>Salinibacteraceae</taxon>
        <taxon>Salinibacter</taxon>
    </lineage>
</organism>
<comment type="caution">
    <text evidence="1">The sequence shown here is derived from an EMBL/GenBank/DDBJ whole genome shotgun (WGS) entry which is preliminary data.</text>
</comment>
<name>A0A9X2PZ92_9BACT</name>
<sequence>MRIVGAEYELPTDEQFFHGRQTDSWNSGHPLNKGWGRFC</sequence>
<reference evidence="1" key="1">
    <citation type="submission" date="2022-08" db="EMBL/GenBank/DDBJ databases">
        <title>Genomic Encyclopedia of Type Strains, Phase V (KMG-V): Genome sequencing to study the core and pangenomes of soil and plant-associated prokaryotes.</title>
        <authorList>
            <person name="Whitman W."/>
        </authorList>
    </citation>
    <scope>NUCLEOTIDE SEQUENCE</scope>
    <source>
        <strain evidence="1">0</strain>
    </source>
</reference>
<evidence type="ECO:0000313" key="2">
    <source>
        <dbReference type="Proteomes" id="UP001155027"/>
    </source>
</evidence>
<evidence type="ECO:0000313" key="1">
    <source>
        <dbReference type="EMBL" id="MCS3677544.1"/>
    </source>
</evidence>
<dbReference type="EMBL" id="JANUAU010000004">
    <property type="protein sequence ID" value="MCS3677544.1"/>
    <property type="molecule type" value="Genomic_DNA"/>
</dbReference>